<keyword evidence="3 6" id="KW-0812">Transmembrane</keyword>
<dbReference type="Gene3D" id="3.40.1710.10">
    <property type="entry name" value="abc type-2 transporter like domain"/>
    <property type="match status" value="1"/>
</dbReference>
<evidence type="ECO:0000256" key="4">
    <source>
        <dbReference type="ARBA" id="ARBA00022989"/>
    </source>
</evidence>
<evidence type="ECO:0000256" key="3">
    <source>
        <dbReference type="ARBA" id="ARBA00022692"/>
    </source>
</evidence>
<organism evidence="8 9">
    <name type="scientific">Alkalimonas collagenimarina</name>
    <dbReference type="NCBI Taxonomy" id="400390"/>
    <lineage>
        <taxon>Bacteria</taxon>
        <taxon>Pseudomonadati</taxon>
        <taxon>Pseudomonadota</taxon>
        <taxon>Gammaproteobacteria</taxon>
        <taxon>Alkalimonas</taxon>
    </lineage>
</organism>
<proteinExistence type="predicted"/>
<feature type="transmembrane region" description="Helical" evidence="6">
    <location>
        <begin position="301"/>
        <end position="320"/>
    </location>
</feature>
<gene>
    <name evidence="8" type="ORF">Q3O60_06645</name>
</gene>
<feature type="transmembrane region" description="Helical" evidence="6">
    <location>
        <begin position="354"/>
        <end position="376"/>
    </location>
</feature>
<accession>A0ABT9GXW0</accession>
<feature type="transmembrane region" description="Helical" evidence="6">
    <location>
        <begin position="185"/>
        <end position="208"/>
    </location>
</feature>
<feature type="transmembrane region" description="Helical" evidence="6">
    <location>
        <begin position="266"/>
        <end position="289"/>
    </location>
</feature>
<evidence type="ECO:0000256" key="6">
    <source>
        <dbReference type="SAM" id="Phobius"/>
    </source>
</evidence>
<reference evidence="8 9" key="1">
    <citation type="submission" date="2023-08" db="EMBL/GenBank/DDBJ databases">
        <authorList>
            <person name="Joshi A."/>
            <person name="Thite S."/>
        </authorList>
    </citation>
    <scope>NUCLEOTIDE SEQUENCE [LARGE SCALE GENOMIC DNA]</scope>
    <source>
        <strain evidence="8 9">AC40</strain>
    </source>
</reference>
<evidence type="ECO:0000256" key="2">
    <source>
        <dbReference type="ARBA" id="ARBA00022475"/>
    </source>
</evidence>
<comment type="subcellular location">
    <subcellularLocation>
        <location evidence="1">Cell membrane</location>
        <topology evidence="1">Multi-pass membrane protein</topology>
    </subcellularLocation>
</comment>
<evidence type="ECO:0000313" key="9">
    <source>
        <dbReference type="Proteomes" id="UP001231616"/>
    </source>
</evidence>
<dbReference type="PANTHER" id="PTHR30294:SF47">
    <property type="entry name" value="INNER MEMBRANE TRANSPORT PERMEASE YHHJ"/>
    <property type="match status" value="1"/>
</dbReference>
<feature type="transmembrane region" description="Helical" evidence="6">
    <location>
        <begin position="228"/>
        <end position="254"/>
    </location>
</feature>
<dbReference type="Pfam" id="PF12698">
    <property type="entry name" value="ABC2_membrane_3"/>
    <property type="match status" value="1"/>
</dbReference>
<keyword evidence="9" id="KW-1185">Reference proteome</keyword>
<dbReference type="InterPro" id="IPR013525">
    <property type="entry name" value="ABC2_TM"/>
</dbReference>
<evidence type="ECO:0000256" key="5">
    <source>
        <dbReference type="ARBA" id="ARBA00023136"/>
    </source>
</evidence>
<feature type="transmembrane region" description="Helical" evidence="6">
    <location>
        <begin position="21"/>
        <end position="40"/>
    </location>
</feature>
<dbReference type="Proteomes" id="UP001231616">
    <property type="component" value="Unassembled WGS sequence"/>
</dbReference>
<keyword evidence="5 6" id="KW-0472">Membrane</keyword>
<name>A0ABT9GXW0_9GAMM</name>
<dbReference type="PANTHER" id="PTHR30294">
    <property type="entry name" value="MEMBRANE COMPONENT OF ABC TRANSPORTER YHHJ-RELATED"/>
    <property type="match status" value="1"/>
</dbReference>
<evidence type="ECO:0000256" key="1">
    <source>
        <dbReference type="ARBA" id="ARBA00004651"/>
    </source>
</evidence>
<dbReference type="RefSeq" id="WP_305893122.1">
    <property type="nucleotide sequence ID" value="NZ_JAUZVZ010000007.1"/>
</dbReference>
<keyword evidence="4 6" id="KW-1133">Transmembrane helix</keyword>
<sequence>MAAFALSLKRELSHLKKDKGDLFLTLGMMPLLCVFIWWIFSAGQPDSLPVAVVDYDQTSISRQFIRLADAAPGIALVHGSIDHAEAIDALRKRKVYAVLVVPKGFEAEVFSGTPADLVLQVNSQYSTYSSTIERHLSGAALTAGVAIGLERLQMQGIFIDAGLAMAMPISVNATPLFNEGPDYEVFLAATLIPALFHIIAMILVVSAVGRELRDGTAGQWLQTAENSLAIALSAKVLPFFIVINLYSALFIIYFQQLAPQSYSGNILNIWLTMVLMNSAAIAMGLLIVAATRNFRMGLSLAGFYSAPAFAYSGQAFPLVAMPDAAQYWASILPLTHWLQIYNQLWMSGAPMSAVYQPLAILLAMLVVASGLGFWLLSRFAFKPESWGAR</sequence>
<evidence type="ECO:0000313" key="8">
    <source>
        <dbReference type="EMBL" id="MDP4535858.1"/>
    </source>
</evidence>
<protein>
    <submittedName>
        <fullName evidence="8">ABC transporter permease</fullName>
    </submittedName>
</protein>
<keyword evidence="2" id="KW-1003">Cell membrane</keyword>
<dbReference type="EMBL" id="JAUZVZ010000007">
    <property type="protein sequence ID" value="MDP4535858.1"/>
    <property type="molecule type" value="Genomic_DNA"/>
</dbReference>
<comment type="caution">
    <text evidence="8">The sequence shown here is derived from an EMBL/GenBank/DDBJ whole genome shotgun (WGS) entry which is preliminary data.</text>
</comment>
<evidence type="ECO:0000259" key="7">
    <source>
        <dbReference type="Pfam" id="PF12698"/>
    </source>
</evidence>
<dbReference type="InterPro" id="IPR051449">
    <property type="entry name" value="ABC-2_transporter_component"/>
</dbReference>
<feature type="domain" description="ABC-2 type transporter transmembrane" evidence="7">
    <location>
        <begin position="22"/>
        <end position="373"/>
    </location>
</feature>